<dbReference type="AlphaFoldDB" id="A0A073JRQ0"/>
<comment type="caution">
    <text evidence="2">The sequence shown here is derived from an EMBL/GenBank/DDBJ whole genome shotgun (WGS) entry which is preliminary data.</text>
</comment>
<dbReference type="RefSeq" id="WP_035167919.1">
    <property type="nucleotide sequence ID" value="NZ_CP128363.1"/>
</dbReference>
<proteinExistence type="predicted"/>
<sequence>MDFNLARGVDLHIIPTKQFKMNHVLIDFATPQTPTNATARNLLANLLETSTHRYPTQTALARQFASLYGAYVNLYVNRLGTLHTVRLRASFVNNRFVDEDLFEKISGLINEIIFHPLIDDGEFDGPTFRIQSNNLKSAIKSLYDDKQFLANQRLMDLYYQNDSVMKVPSFGQIADLENLNAKSLVSTYHSMINEDKIDIFVLGDIDPMRAQQVVAKLPFKDRDIVNKSPLYHQALYDQVQRKTEYQQVNQAKLNLAYSLPVYYHDADYYAGLVFNGLFGGTPYSKLFTNVREKASLAYYASSRLLPFNGIVSVQTGIQASDQEKVQNMIQEQLTALQNGDFTTETLSEVQDSLINQYRAGHDLASNVLEQQLVTKLVNESDKNFITEIKKVTVADVMRVAKQMKLQAVYLLSGEK</sequence>
<accession>A0A073JRQ0</accession>
<feature type="domain" description="Peptidase M16 C-terminal" evidence="1">
    <location>
        <begin position="178"/>
        <end position="353"/>
    </location>
</feature>
<dbReference type="PATRIC" id="fig|1598.90.peg.35"/>
<dbReference type="PANTHER" id="PTHR11851:SF186">
    <property type="entry name" value="INACTIVE METALLOPROTEASE YMFF-RELATED"/>
    <property type="match status" value="1"/>
</dbReference>
<dbReference type="SUPFAM" id="SSF63411">
    <property type="entry name" value="LuxS/MPP-like metallohydrolase"/>
    <property type="match status" value="2"/>
</dbReference>
<dbReference type="GO" id="GO:0046872">
    <property type="term" value="F:metal ion binding"/>
    <property type="evidence" value="ECO:0007669"/>
    <property type="project" value="InterPro"/>
</dbReference>
<gene>
    <name evidence="2" type="ORF">LR3_10415</name>
</gene>
<dbReference type="PANTHER" id="PTHR11851">
    <property type="entry name" value="METALLOPROTEASE"/>
    <property type="match status" value="1"/>
</dbReference>
<dbReference type="InterPro" id="IPR007863">
    <property type="entry name" value="Peptidase_M16_C"/>
</dbReference>
<dbReference type="InterPro" id="IPR011249">
    <property type="entry name" value="Metalloenz_LuxS/M16"/>
</dbReference>
<dbReference type="InterPro" id="IPR050361">
    <property type="entry name" value="MPP/UQCRC_Complex"/>
</dbReference>
<dbReference type="EMBL" id="JOSX01000002">
    <property type="protein sequence ID" value="KEK16778.1"/>
    <property type="molecule type" value="Genomic_DNA"/>
</dbReference>
<dbReference type="NCBIfam" id="NF047422">
    <property type="entry name" value="YfmF_fam"/>
    <property type="match status" value="1"/>
</dbReference>
<evidence type="ECO:0000259" key="1">
    <source>
        <dbReference type="Pfam" id="PF05193"/>
    </source>
</evidence>
<protein>
    <submittedName>
        <fullName evidence="2">Peptidase M16</fullName>
    </submittedName>
</protein>
<dbReference type="Pfam" id="PF05193">
    <property type="entry name" value="Peptidase_M16_C"/>
    <property type="match status" value="1"/>
</dbReference>
<evidence type="ECO:0000313" key="3">
    <source>
        <dbReference type="Proteomes" id="UP000027731"/>
    </source>
</evidence>
<reference evidence="2 3" key="1">
    <citation type="submission" date="2014-06" db="EMBL/GenBank/DDBJ databases">
        <title>Genetic determinant of reutericyclin biosynthesis of Lactobacillus reuteri.</title>
        <authorList>
            <person name="Lin X."/>
            <person name="Duar R."/>
            <person name="Walter J."/>
            <person name="Gaenzle M."/>
        </authorList>
    </citation>
    <scope>NUCLEOTIDE SEQUENCE [LARGE SCALE GENOMIC DNA]</scope>
    <source>
        <strain evidence="2 3">LTH2584</strain>
    </source>
</reference>
<evidence type="ECO:0000313" key="2">
    <source>
        <dbReference type="EMBL" id="KEK16778.1"/>
    </source>
</evidence>
<dbReference type="Proteomes" id="UP000027731">
    <property type="component" value="Unassembled WGS sequence"/>
</dbReference>
<dbReference type="Gene3D" id="3.30.830.10">
    <property type="entry name" value="Metalloenzyme, LuxS/M16 peptidase-like"/>
    <property type="match status" value="2"/>
</dbReference>
<name>A0A073JRQ0_LIMRT</name>
<organism evidence="2 3">
    <name type="scientific">Limosilactobacillus reuteri</name>
    <name type="common">Lactobacillus reuteri</name>
    <dbReference type="NCBI Taxonomy" id="1598"/>
    <lineage>
        <taxon>Bacteria</taxon>
        <taxon>Bacillati</taxon>
        <taxon>Bacillota</taxon>
        <taxon>Bacilli</taxon>
        <taxon>Lactobacillales</taxon>
        <taxon>Lactobacillaceae</taxon>
        <taxon>Limosilactobacillus</taxon>
    </lineage>
</organism>